<feature type="transmembrane region" description="Helical" evidence="1">
    <location>
        <begin position="224"/>
        <end position="244"/>
    </location>
</feature>
<feature type="transmembrane region" description="Helical" evidence="1">
    <location>
        <begin position="192"/>
        <end position="212"/>
    </location>
</feature>
<feature type="transmembrane region" description="Helical" evidence="1">
    <location>
        <begin position="358"/>
        <end position="379"/>
    </location>
</feature>
<gene>
    <name evidence="2" type="ORF">ENV62_10000</name>
</gene>
<feature type="transmembrane region" description="Helical" evidence="1">
    <location>
        <begin position="169"/>
        <end position="185"/>
    </location>
</feature>
<keyword evidence="1" id="KW-1133">Transmembrane helix</keyword>
<feature type="transmembrane region" description="Helical" evidence="1">
    <location>
        <begin position="6"/>
        <end position="30"/>
    </location>
</feature>
<keyword evidence="1" id="KW-0812">Transmembrane</keyword>
<reference evidence="2" key="1">
    <citation type="journal article" date="2020" name="mSystems">
        <title>Genome- and Community-Level Interaction Insights into Carbon Utilization and Element Cycling Functions of Hydrothermarchaeota in Hydrothermal Sediment.</title>
        <authorList>
            <person name="Zhou Z."/>
            <person name="Liu Y."/>
            <person name="Xu W."/>
            <person name="Pan J."/>
            <person name="Luo Z.H."/>
            <person name="Li M."/>
        </authorList>
    </citation>
    <scope>NUCLEOTIDE SEQUENCE [LARGE SCALE GENOMIC DNA]</scope>
    <source>
        <strain evidence="2">SpSt-776</strain>
    </source>
</reference>
<comment type="caution">
    <text evidence="2">The sequence shown here is derived from an EMBL/GenBank/DDBJ whole genome shotgun (WGS) entry which is preliminary data.</text>
</comment>
<feature type="transmembrane region" description="Helical" evidence="1">
    <location>
        <begin position="290"/>
        <end position="308"/>
    </location>
</feature>
<sequence>MIDGLLLLARLFGGLGLLQTLGWTALACFCPPSAFFSRTERHALSLGLGALVLTLWMLILGLLQIPFQLWTVVAPPSAAALLALLRQKYRSNRQPQSGFINAENQAAKTDHPLFWLFFALLAVLFLYATLRAVLYPIWAWDALATWGFKAKAFYLERGLDFRRLSAHNYYPNLVPLLLTYLYLCLGQVNDHLVKLVFPLFGAALLTLVYRFLVRMELNRTRSLAVTAFFALNGVTFVVHLYIAYADLTLSYFTLGAAGLVYLWLTGRAPGGVMPLAATCFAGMTWCKFEGLPLAVTIVLAALLTLVWLRHPDLLSRILPLAWPLAGILLGYLPWRLFMDLHHIETGSDHILGFYSPKFFQAIPLVLMTLFHSKFFGLLWPAGLINAVWGGRAIFSSSRLFLVLFIGGNLLAILLGYAMAPTSAEEFPLYVKGTVDRLLLHLTPVVALLIGEALKDLPEGEKGKQGRLP</sequence>
<feature type="transmembrane region" description="Helical" evidence="1">
    <location>
        <begin position="42"/>
        <end position="61"/>
    </location>
</feature>
<dbReference type="AlphaFoldDB" id="A0A7C3WKL4"/>
<evidence type="ECO:0000256" key="1">
    <source>
        <dbReference type="SAM" id="Phobius"/>
    </source>
</evidence>
<feature type="transmembrane region" description="Helical" evidence="1">
    <location>
        <begin position="320"/>
        <end position="338"/>
    </location>
</feature>
<name>A0A7C3WKL4_9BACT</name>
<feature type="transmembrane region" description="Helical" evidence="1">
    <location>
        <begin position="113"/>
        <end position="138"/>
    </location>
</feature>
<feature type="transmembrane region" description="Helical" evidence="1">
    <location>
        <begin position="251"/>
        <end position="270"/>
    </location>
</feature>
<evidence type="ECO:0000313" key="2">
    <source>
        <dbReference type="EMBL" id="HGB15551.1"/>
    </source>
</evidence>
<feature type="transmembrane region" description="Helical" evidence="1">
    <location>
        <begin position="399"/>
        <end position="417"/>
    </location>
</feature>
<evidence type="ECO:0008006" key="3">
    <source>
        <dbReference type="Google" id="ProtNLM"/>
    </source>
</evidence>
<organism evidence="2">
    <name type="scientific">Desulfobacca acetoxidans</name>
    <dbReference type="NCBI Taxonomy" id="60893"/>
    <lineage>
        <taxon>Bacteria</taxon>
        <taxon>Pseudomonadati</taxon>
        <taxon>Thermodesulfobacteriota</taxon>
        <taxon>Desulfobaccia</taxon>
        <taxon>Desulfobaccales</taxon>
        <taxon>Desulfobaccaceae</taxon>
        <taxon>Desulfobacca</taxon>
    </lineage>
</organism>
<accession>A0A7C3WKL4</accession>
<feature type="transmembrane region" description="Helical" evidence="1">
    <location>
        <begin position="67"/>
        <end position="85"/>
    </location>
</feature>
<dbReference type="EMBL" id="DTHB01000053">
    <property type="protein sequence ID" value="HGB15551.1"/>
    <property type="molecule type" value="Genomic_DNA"/>
</dbReference>
<proteinExistence type="predicted"/>
<protein>
    <recommendedName>
        <fullName evidence="3">Glycosyltransferase RgtA/B/C/D-like domain-containing protein</fullName>
    </recommendedName>
</protein>
<keyword evidence="1" id="KW-0472">Membrane</keyword>